<dbReference type="GO" id="GO:0030619">
    <property type="term" value="F:U1 snRNA binding"/>
    <property type="evidence" value="ECO:0007669"/>
    <property type="project" value="TreeGrafter"/>
</dbReference>
<name>F2HHM0_9CRYP</name>
<dbReference type="PANTHER" id="PTHR11140">
    <property type="entry name" value="PRE-MRNA SPLICING FACTOR PRP8"/>
    <property type="match status" value="1"/>
</dbReference>
<geneLocation type="nucleomorph" evidence="8"/>
<dbReference type="InterPro" id="IPR043173">
    <property type="entry name" value="Prp8_domainIV_fingers"/>
</dbReference>
<dbReference type="GO" id="GO:0017070">
    <property type="term" value="F:U6 snRNA binding"/>
    <property type="evidence" value="ECO:0007669"/>
    <property type="project" value="InterPro"/>
</dbReference>
<dbReference type="Pfam" id="PF10596">
    <property type="entry name" value="U6-snRNA_bdg"/>
    <property type="match status" value="1"/>
</dbReference>
<dbReference type="InterPro" id="IPR027652">
    <property type="entry name" value="PRP8"/>
</dbReference>
<evidence type="ECO:0000313" key="9">
    <source>
        <dbReference type="Proteomes" id="UP000243423"/>
    </source>
</evidence>
<dbReference type="GO" id="GO:0030620">
    <property type="term" value="F:U2 snRNA binding"/>
    <property type="evidence" value="ECO:0007669"/>
    <property type="project" value="TreeGrafter"/>
</dbReference>
<evidence type="ECO:0000259" key="7">
    <source>
        <dbReference type="Pfam" id="PF12134"/>
    </source>
</evidence>
<dbReference type="GeneID" id="10447033"/>
<dbReference type="Gene3D" id="3.30.420.230">
    <property type="match status" value="1"/>
</dbReference>
<evidence type="ECO:0000259" key="3">
    <source>
        <dbReference type="Pfam" id="PF08083"/>
    </source>
</evidence>
<evidence type="ECO:0000259" key="2">
    <source>
        <dbReference type="Pfam" id="PF08082"/>
    </source>
</evidence>
<keyword evidence="1" id="KW-0812">Transmembrane</keyword>
<dbReference type="Pfam" id="PF10598">
    <property type="entry name" value="RRM_4"/>
    <property type="match status" value="1"/>
</dbReference>
<dbReference type="InterPro" id="IPR012591">
    <property type="entry name" value="PRO8NT"/>
</dbReference>
<dbReference type="Pfam" id="PF08083">
    <property type="entry name" value="PROCN"/>
    <property type="match status" value="1"/>
</dbReference>
<feature type="transmembrane region" description="Helical" evidence="1">
    <location>
        <begin position="260"/>
        <end position="279"/>
    </location>
</feature>
<dbReference type="Gene3D" id="1.20.80.40">
    <property type="match status" value="1"/>
</dbReference>
<dbReference type="Gene3D" id="3.90.1570.40">
    <property type="match status" value="1"/>
</dbReference>
<feature type="transmembrane region" description="Helical" evidence="1">
    <location>
        <begin position="1056"/>
        <end position="1075"/>
    </location>
</feature>
<dbReference type="GO" id="GO:0000244">
    <property type="term" value="P:spliceosomal tri-snRNP complex assembly"/>
    <property type="evidence" value="ECO:0007669"/>
    <property type="project" value="TreeGrafter"/>
</dbReference>
<evidence type="ECO:0000259" key="6">
    <source>
        <dbReference type="Pfam" id="PF10598"/>
    </source>
</evidence>
<dbReference type="Proteomes" id="UP000243423">
    <property type="component" value="Nucleomorph 1"/>
</dbReference>
<dbReference type="InterPro" id="IPR019580">
    <property type="entry name" value="Prp8_U6-snRNA-bd"/>
</dbReference>
<dbReference type="SUPFAM" id="SSF53098">
    <property type="entry name" value="Ribonuclease H-like"/>
    <property type="match status" value="2"/>
</dbReference>
<gene>
    <name evidence="8" type="primary">prp8</name>
    <name evidence="8" type="ORF">CPARA_1gp158</name>
</gene>
<dbReference type="InterPro" id="IPR021983">
    <property type="entry name" value="PRP8_domainIV"/>
</dbReference>
<sequence length="2115" mass="257294">MKSWYIIRATQKIAQWNFLNKKFYDKKIKKNKIKETLVQNIDYNIPLQIGLNFNEKIIIKSLKYTPYMLFCFIKCIPMPWEINKHIFVFKHISTFFLVPINKFHTFKLLFLSQWSFIWILSKKQTIFKKKERKIKNFDSEKPGCHKKTNLYKDRNCIRILNGCLILAFIISSWFYDCNSCFYMKRSLKRFFFVDNLVYTALFYLLLKAKLFLPFFNDNKNVNFFIKFWFILKIYNQYDHKIFNWNFFNMKKKFIKQNYKLEYPFVYNITCSYIIFIYRIKKNINFDVETKYQRKIISRIFLSNIDFNDRIYLASKFIALKKEKWFIFPFFEGVFVNEREFRLYKKNQNKLSKIIFEHKIEATYKFSLIELFFVSEQIYFYNMNSIFDYIIILKNYSKKISKKTNKKKINHFSFSKFIRKSPYFFKYNTDWIQIGLYICTQSHKMMSFLLRRKNISFLYLDFNFNLKTIRNLTTKEKKKSRFSNSFHFCREMLRFMKIIVDIHVKFKNKIINEYELLDGIGYIFSHVNHLTGMHRYKYKVIYQIRICKSIKRILYQKKNKKNTGFGFWAPFWRIWLFFIKGTFPLLQKWLSNLLSRYFLGRKKKRKTTITTNQKLYTYFDIEMKIIFFKELNNQNINQFLLKNIFQYTKKLWKCWKANIPFKEKKFSSEITNSIFKYLKIKSEWYINTTFLEREQIKKNFRVDKSFIKKNIAKITRIWFKFEQNRQINYVKNNCFVNFFETLNILNILTKWLSFIKFRQISLPTFSQRNEIKILIITIRHLREIFCNTTKYNEEKINYLFSNFYLVLKLIKQKILENINFSEIGFSFNDNLYCLIQVYLVKIEDQLVDIFIDQYLWLEITKQFLIPFWTKPSDFEMNPFSVYKFSFSFYQKIIKKNVTKSFLIHAKFAEFYENINLITTKKILIYTIDRNIVNYIITKNNCKIFYKDMIYTNCVGLVKGLVFSGFLFQFYSMILDLFILGLKNIKDVYVKKYIGKKDSVAFERRKIFFYSRYITKIFFIFKSLKHNLSQSNVKHFIFSKLFSLNSSKLFIKYRSKDINCLKSIKITFIASLCGFYIFFQDHFFKTYRIFWFFFYLDKNNLFLLPFMSNFSIKHFEFRCVYLINLYNSVSLVKISNKWNLNILGFVSYFRESSKNAIKFFFLNTFLENKFHIKIKTSLNSRTMSRFPLVVFYTPREFGGLGILSITKMSLSHEELKYDLKYKKTLNLLQFRVIPCFLDYLENWNYEFKTSHEIWEKYMLRKFYNFVNQKSLLFEHIRDLWNKGLPRINTLFFADKFIFSYDRGWRIRSELKKYYCVKKNYFWWTNVKHEGKLWSLNRYKSELIKTLGGIENILEHTLFKSTYLFTWEKTFWEKTSNFKNLLKRANLNANQRFGFNQIPNRRFVFWWSSTINRQSVFVGFRTQIELTGIFMYGKIFTLKISFIEIFRSYLWQKIHENIILDILKKIDLYISYFFIKNIQKEMIHPKKSYANSFSCADIVLYPIDSWKIQKPCLLGNKNTRYFSKNYSSAFWLDLKLKWSNFDSHDIERMSRVDFLSYTKNIKSTYPSKIGAIVSIDLAYNIFSGYGYWFTNFNIFLHGIISKIIISNFSLHILRERIKKSLRFYNQNTKFLSYNSNQIKNLIKENFWLFDNTCIYRVSFHYSRTGNWVTKPINGNLFFFLPHTGILFIKIVFKNYWKKKKYLSKKIQLKSVEEIIKLVHYSSIKHRPVELIISSKSTINLIKTYMEKFSCIKIKKNFFKISFESLIKYTKMKNLVDHSNFNGFFMFNLYDNWLKSISPFTALSRLTLILKSFKISNTETKKILSSYKKYQPDNFFWPDLSDQQWIEMEILLKDLILNSYCFCKNTSTKNLSQSEVKIIIFESNLSLLRNNTNHTQYAKKFCSSYSNNRLYITTILKNNLPFYSSCKGACLLHKYLDVKVYKLKKIYFLKSFRSFLIFASSSVFEHLTKIFYFSHKAVCLIYGFFKSQTENIYKSNIFLIPPQTFHHFLLNFKIKDTRYNFSKYIKLFGVLICNFNKLSCSTREKKILKLKNLNIFSNKHFFFLLILVNINTITHEFLKFQINYFKNKKNILNEIKIRMHIFLTFNLEKTKPFFLTCIT</sequence>
<dbReference type="InterPro" id="IPR042516">
    <property type="entry name" value="Prp8_U5-snRNA-bd_sf"/>
</dbReference>
<evidence type="ECO:0000256" key="1">
    <source>
        <dbReference type="SAM" id="Phobius"/>
    </source>
</evidence>
<protein>
    <submittedName>
        <fullName evidence="8">Splicing factor Prp8</fullName>
    </submittedName>
</protein>
<dbReference type="InterPro" id="IPR043172">
    <property type="entry name" value="Prp8_domainIV_palm"/>
</dbReference>
<feature type="domain" description="RNA recognition motif spliceosomal PrP8" evidence="6">
    <location>
        <begin position="911"/>
        <end position="986"/>
    </location>
</feature>
<evidence type="ECO:0000259" key="4">
    <source>
        <dbReference type="Pfam" id="PF10596"/>
    </source>
</evidence>
<dbReference type="Pfam" id="PF08082">
    <property type="entry name" value="PRO8NT"/>
    <property type="match status" value="1"/>
</dbReference>
<accession>F2HHM0</accession>
<organism evidence="8 9">
    <name type="scientific">Cryptomonas paramaecium</name>
    <dbReference type="NCBI Taxonomy" id="2898"/>
    <lineage>
        <taxon>Eukaryota</taxon>
        <taxon>Cryptophyceae</taxon>
        <taxon>Cryptomonadales</taxon>
        <taxon>Cryptomonadaceae</taxon>
        <taxon>Cryptomonas</taxon>
    </lineage>
</organism>
<feature type="domain" description="PROCN" evidence="3">
    <location>
        <begin position="386"/>
        <end position="732"/>
    </location>
</feature>
<dbReference type="InterPro" id="IPR019581">
    <property type="entry name" value="Prp8_U5-snRNA-bd"/>
</dbReference>
<keyword evidence="8" id="KW-0542">Nucleomorph</keyword>
<dbReference type="GO" id="GO:0097157">
    <property type="term" value="F:pre-mRNA intronic binding"/>
    <property type="evidence" value="ECO:0007669"/>
    <property type="project" value="TreeGrafter"/>
</dbReference>
<dbReference type="Gene3D" id="3.30.43.40">
    <property type="entry name" value="Pre-mRNA-processing-splicing factor 8, U5-snRNA-binding domain"/>
    <property type="match status" value="1"/>
</dbReference>
<feature type="transmembrane region" description="Helical" evidence="1">
    <location>
        <begin position="959"/>
        <end position="980"/>
    </location>
</feature>
<keyword evidence="1" id="KW-1133">Transmembrane helix</keyword>
<feature type="transmembrane region" description="Helical" evidence="1">
    <location>
        <begin position="156"/>
        <end position="175"/>
    </location>
</feature>
<feature type="domain" description="Pre-mRNA-processing-splicing factor 8 U5-snRNA-binding" evidence="5">
    <location>
        <begin position="1110"/>
        <end position="1217"/>
    </location>
</feature>
<dbReference type="GO" id="GO:0071013">
    <property type="term" value="C:catalytic step 2 spliceosome"/>
    <property type="evidence" value="ECO:0007669"/>
    <property type="project" value="TreeGrafter"/>
</dbReference>
<feature type="domain" description="PRO8NT" evidence="2">
    <location>
        <begin position="54"/>
        <end position="144"/>
    </location>
</feature>
<reference evidence="8 9" key="1">
    <citation type="journal article" date="2011" name="Genome Biol. Evol.">
        <title>Complete nucleomorph genome sequence of the nonphotosynthetic alga Cryptomonas paramecium reveals a core nucleomorph gene set.</title>
        <authorList>
            <person name="Tanifuji G."/>
            <person name="Onodera N.T."/>
            <person name="Wheeler T.J."/>
            <person name="Dlutek M."/>
            <person name="Donaher N."/>
            <person name="Archibald J.M."/>
        </authorList>
    </citation>
    <scope>NUCLEOTIDE SEQUENCE [LARGE SCALE GENOMIC DNA]</scope>
    <source>
        <strain evidence="8 9">CCAP977/2A</strain>
    </source>
</reference>
<feature type="domain" description="PRP8" evidence="7">
    <location>
        <begin position="1631"/>
        <end position="1854"/>
    </location>
</feature>
<dbReference type="Pfam" id="PF10597">
    <property type="entry name" value="U5_2-snRNA_bdg"/>
    <property type="match status" value="1"/>
</dbReference>
<dbReference type="RefSeq" id="XP_003239714.1">
    <property type="nucleotide sequence ID" value="XM_003239666.1"/>
</dbReference>
<dbReference type="InterPro" id="IPR019582">
    <property type="entry name" value="RRM_spliceosomal_PrP8"/>
</dbReference>
<evidence type="ECO:0000259" key="5">
    <source>
        <dbReference type="Pfam" id="PF10597"/>
    </source>
</evidence>
<dbReference type="InterPro" id="IPR012337">
    <property type="entry name" value="RNaseH-like_sf"/>
</dbReference>
<dbReference type="GO" id="GO:0005682">
    <property type="term" value="C:U5 snRNP"/>
    <property type="evidence" value="ECO:0007669"/>
    <property type="project" value="TreeGrafter"/>
</dbReference>
<evidence type="ECO:0000313" key="8">
    <source>
        <dbReference type="EMBL" id="AEA38816.1"/>
    </source>
</evidence>
<proteinExistence type="predicted"/>
<feature type="domain" description="Pre-mRNA-processing-splicing factor 8 U6-snRNA-binding" evidence="4">
    <location>
        <begin position="1309"/>
        <end position="1464"/>
    </location>
</feature>
<dbReference type="EMBL" id="CP002172">
    <property type="protein sequence ID" value="AEA38816.1"/>
    <property type="molecule type" value="Genomic_DNA"/>
</dbReference>
<dbReference type="Pfam" id="PF12134">
    <property type="entry name" value="PRP8_domainIV"/>
    <property type="match status" value="1"/>
</dbReference>
<feature type="transmembrane region" description="Helical" evidence="1">
    <location>
        <begin position="187"/>
        <end position="206"/>
    </location>
</feature>
<dbReference type="PANTHER" id="PTHR11140:SF0">
    <property type="entry name" value="PRE-MRNA-PROCESSING-SPLICING FACTOR 8"/>
    <property type="match status" value="1"/>
</dbReference>
<keyword evidence="1" id="KW-0472">Membrane</keyword>
<dbReference type="InterPro" id="IPR012592">
    <property type="entry name" value="PROCN"/>
</dbReference>
<dbReference type="GO" id="GO:0030623">
    <property type="term" value="F:U5 snRNA binding"/>
    <property type="evidence" value="ECO:0007669"/>
    <property type="project" value="InterPro"/>
</dbReference>